<proteinExistence type="predicted"/>
<dbReference type="Gene3D" id="2.30.60.10">
    <property type="entry name" value="Cyanovirin-N"/>
    <property type="match status" value="1"/>
</dbReference>
<keyword evidence="4" id="KW-1185">Reference proteome</keyword>
<protein>
    <submittedName>
        <fullName evidence="3">CVNH domain-containing protein</fullName>
    </submittedName>
</protein>
<evidence type="ECO:0000313" key="3">
    <source>
        <dbReference type="EMBL" id="KZL66287.1"/>
    </source>
</evidence>
<gene>
    <name evidence="3" type="ORF">CT0861_08216</name>
</gene>
<feature type="chain" id="PRO_5007878050" evidence="1">
    <location>
        <begin position="21"/>
        <end position="148"/>
    </location>
</feature>
<dbReference type="EMBL" id="LFIV01000183">
    <property type="protein sequence ID" value="KZL66287.1"/>
    <property type="molecule type" value="Genomic_DNA"/>
</dbReference>
<sequence>MKLVTFAAAIAISLFGTLTAGERECPLESDCIQKLCKDFNYDTNWNGNRAFTMEAYCKDAAGTLVFTKLDLKKCIANNDGLLQWSPELDSPEAFVGLRCGLCPKKSSFWRGYMWSWLDLSRGIWVNKNGTLGCYGYEGERHELLKKIS</sequence>
<reference evidence="3 4" key="1">
    <citation type="submission" date="2015-06" db="EMBL/GenBank/DDBJ databases">
        <title>Survival trade-offs in plant roots during colonization by closely related pathogenic and mutualistic fungi.</title>
        <authorList>
            <person name="Hacquard S."/>
            <person name="Kracher B."/>
            <person name="Hiruma K."/>
            <person name="Weinman A."/>
            <person name="Muench P."/>
            <person name="Garrido Oter R."/>
            <person name="Ver Loren van Themaat E."/>
            <person name="Dallerey J.-F."/>
            <person name="Damm U."/>
            <person name="Henrissat B."/>
            <person name="Lespinet O."/>
            <person name="Thon M."/>
            <person name="Kemen E."/>
            <person name="McHardy A.C."/>
            <person name="Schulze-Lefert P."/>
            <person name="O'Connell R.J."/>
        </authorList>
    </citation>
    <scope>NUCLEOTIDE SEQUENCE [LARGE SCALE GENOMIC DNA]</scope>
    <source>
        <strain evidence="3 4">0861</strain>
    </source>
</reference>
<comment type="caution">
    <text evidence="3">The sequence shown here is derived from an EMBL/GenBank/DDBJ whole genome shotgun (WGS) entry which is preliminary data.</text>
</comment>
<name>A0A166P1E0_9PEZI</name>
<feature type="domain" description="Cyanovirin-N" evidence="2">
    <location>
        <begin position="35"/>
        <end position="94"/>
    </location>
</feature>
<organism evidence="3 4">
    <name type="scientific">Colletotrichum tofieldiae</name>
    <dbReference type="NCBI Taxonomy" id="708197"/>
    <lineage>
        <taxon>Eukaryota</taxon>
        <taxon>Fungi</taxon>
        <taxon>Dikarya</taxon>
        <taxon>Ascomycota</taxon>
        <taxon>Pezizomycotina</taxon>
        <taxon>Sordariomycetes</taxon>
        <taxon>Hypocreomycetidae</taxon>
        <taxon>Glomerellales</taxon>
        <taxon>Glomerellaceae</taxon>
        <taxon>Colletotrichum</taxon>
        <taxon>Colletotrichum spaethianum species complex</taxon>
    </lineage>
</organism>
<dbReference type="AlphaFoldDB" id="A0A166P1E0"/>
<accession>A0A166P1E0</accession>
<dbReference type="Proteomes" id="UP000076552">
    <property type="component" value="Unassembled WGS sequence"/>
</dbReference>
<dbReference type="SUPFAM" id="SSF51322">
    <property type="entry name" value="Cyanovirin-N"/>
    <property type="match status" value="1"/>
</dbReference>
<dbReference type="InterPro" id="IPR011058">
    <property type="entry name" value="Cyanovirin-N"/>
</dbReference>
<dbReference type="Pfam" id="PF08881">
    <property type="entry name" value="CVNH"/>
    <property type="match status" value="1"/>
</dbReference>
<evidence type="ECO:0000259" key="2">
    <source>
        <dbReference type="Pfam" id="PF08881"/>
    </source>
</evidence>
<dbReference type="InterPro" id="IPR036673">
    <property type="entry name" value="Cyanovirin-N_sf"/>
</dbReference>
<keyword evidence="1" id="KW-0732">Signal</keyword>
<feature type="signal peptide" evidence="1">
    <location>
        <begin position="1"/>
        <end position="20"/>
    </location>
</feature>
<evidence type="ECO:0000256" key="1">
    <source>
        <dbReference type="SAM" id="SignalP"/>
    </source>
</evidence>
<evidence type="ECO:0000313" key="4">
    <source>
        <dbReference type="Proteomes" id="UP000076552"/>
    </source>
</evidence>